<keyword evidence="5" id="KW-0732">Signal</keyword>
<dbReference type="PANTHER" id="PTHR42693:SF53">
    <property type="entry name" value="ENDO-4-O-SULFATASE"/>
    <property type="match status" value="1"/>
</dbReference>
<dbReference type="KEGG" id="lcre:Pla8534_31320"/>
<protein>
    <submittedName>
        <fullName evidence="7">Arylsulfatase</fullName>
        <ecNumber evidence="7">3.1.6.1</ecNumber>
    </submittedName>
</protein>
<dbReference type="InterPro" id="IPR000917">
    <property type="entry name" value="Sulfatase_N"/>
</dbReference>
<name>A0A518DU02_9BACT</name>
<comment type="similarity">
    <text evidence="1">Belongs to the sulfatase family.</text>
</comment>
<dbReference type="GO" id="GO:0004065">
    <property type="term" value="F:arylsulfatase activity"/>
    <property type="evidence" value="ECO:0007669"/>
    <property type="project" value="UniProtKB-EC"/>
</dbReference>
<feature type="signal peptide" evidence="5">
    <location>
        <begin position="1"/>
        <end position="23"/>
    </location>
</feature>
<organism evidence="7 8">
    <name type="scientific">Lignipirellula cremea</name>
    <dbReference type="NCBI Taxonomy" id="2528010"/>
    <lineage>
        <taxon>Bacteria</taxon>
        <taxon>Pseudomonadati</taxon>
        <taxon>Planctomycetota</taxon>
        <taxon>Planctomycetia</taxon>
        <taxon>Pirellulales</taxon>
        <taxon>Pirellulaceae</taxon>
        <taxon>Lignipirellula</taxon>
    </lineage>
</organism>
<gene>
    <name evidence="7" type="primary">atsA_31</name>
    <name evidence="7" type="ORF">Pla8534_31320</name>
</gene>
<dbReference type="Gene3D" id="3.40.720.10">
    <property type="entry name" value="Alkaline Phosphatase, subunit A"/>
    <property type="match status" value="1"/>
</dbReference>
<dbReference type="Proteomes" id="UP000317648">
    <property type="component" value="Chromosome"/>
</dbReference>
<evidence type="ECO:0000313" key="8">
    <source>
        <dbReference type="Proteomes" id="UP000317648"/>
    </source>
</evidence>
<dbReference type="Pfam" id="PF00884">
    <property type="entry name" value="Sulfatase"/>
    <property type="match status" value="1"/>
</dbReference>
<evidence type="ECO:0000256" key="1">
    <source>
        <dbReference type="ARBA" id="ARBA00008779"/>
    </source>
</evidence>
<dbReference type="InterPro" id="IPR024607">
    <property type="entry name" value="Sulfatase_CS"/>
</dbReference>
<keyword evidence="2" id="KW-0479">Metal-binding</keyword>
<evidence type="ECO:0000256" key="3">
    <source>
        <dbReference type="ARBA" id="ARBA00022801"/>
    </source>
</evidence>
<accession>A0A518DU02</accession>
<dbReference type="EMBL" id="CP036433">
    <property type="protein sequence ID" value="QDU95317.1"/>
    <property type="molecule type" value="Genomic_DNA"/>
</dbReference>
<keyword evidence="3 7" id="KW-0378">Hydrolase</keyword>
<dbReference type="PANTHER" id="PTHR42693">
    <property type="entry name" value="ARYLSULFATASE FAMILY MEMBER"/>
    <property type="match status" value="1"/>
</dbReference>
<dbReference type="OrthoDB" id="237120at2"/>
<sequence precursor="true">MMKTFWIGICALGFLLPAAAASAADMRPNILFLLADDQAPWALGAAGHRHAKTPSMDRLAREGAYLVNAFTTTPVCSPSRASLMTSRYGTELGITDWIRPGPEDNLGLDPKTVTWPEVLQAAGYKTGLVGKWHLGDKPQFHPQKTGFDYFMGFLGGGNSPVNPKLEKDGETRKFEGLTPDILTDHAIEFIRTNKADPFLLCVHYRAPHARWLPVADADWEPFEELNPTIPNPDYPKLDVERVKKMTREYLASVASVDRNVGRILQTLDEEKLADKTVVIYTSDHGYNMGHNGIWHKGNGHWVLTEPPAAEPNIPKGQRPNMYDNSIRVPTLVRWPGVVKPGLVVESTVGNLDWYPTLVAIAGAQLPPGEKIRGRDIGSVLRGSPPADWENDSYAEYSTHHQSHTHMRMYRTAQWKLIRDFLNPDRDELYDLVDDPAEQKNLIHSDLPEVTQAISELDAKIRQKMDQIGDKTKRPE</sequence>
<feature type="chain" id="PRO_5021745009" evidence="5">
    <location>
        <begin position="24"/>
        <end position="475"/>
    </location>
</feature>
<dbReference type="RefSeq" id="WP_145054073.1">
    <property type="nucleotide sequence ID" value="NZ_CP036433.1"/>
</dbReference>
<evidence type="ECO:0000256" key="4">
    <source>
        <dbReference type="ARBA" id="ARBA00022837"/>
    </source>
</evidence>
<dbReference type="Gene3D" id="3.30.1120.10">
    <property type="match status" value="1"/>
</dbReference>
<dbReference type="AlphaFoldDB" id="A0A518DU02"/>
<proteinExistence type="inferred from homology"/>
<dbReference type="InterPro" id="IPR050738">
    <property type="entry name" value="Sulfatase"/>
</dbReference>
<feature type="domain" description="Sulfatase N-terminal" evidence="6">
    <location>
        <begin position="28"/>
        <end position="362"/>
    </location>
</feature>
<evidence type="ECO:0000256" key="2">
    <source>
        <dbReference type="ARBA" id="ARBA00022723"/>
    </source>
</evidence>
<evidence type="ECO:0000313" key="7">
    <source>
        <dbReference type="EMBL" id="QDU95317.1"/>
    </source>
</evidence>
<evidence type="ECO:0000259" key="6">
    <source>
        <dbReference type="Pfam" id="PF00884"/>
    </source>
</evidence>
<evidence type="ECO:0000256" key="5">
    <source>
        <dbReference type="SAM" id="SignalP"/>
    </source>
</evidence>
<dbReference type="EC" id="3.1.6.1" evidence="7"/>
<dbReference type="GO" id="GO:0046872">
    <property type="term" value="F:metal ion binding"/>
    <property type="evidence" value="ECO:0007669"/>
    <property type="project" value="UniProtKB-KW"/>
</dbReference>
<dbReference type="InterPro" id="IPR017850">
    <property type="entry name" value="Alkaline_phosphatase_core_sf"/>
</dbReference>
<reference evidence="7 8" key="1">
    <citation type="submission" date="2019-02" db="EMBL/GenBank/DDBJ databases">
        <title>Deep-cultivation of Planctomycetes and their phenomic and genomic characterization uncovers novel biology.</title>
        <authorList>
            <person name="Wiegand S."/>
            <person name="Jogler M."/>
            <person name="Boedeker C."/>
            <person name="Pinto D."/>
            <person name="Vollmers J."/>
            <person name="Rivas-Marin E."/>
            <person name="Kohn T."/>
            <person name="Peeters S.H."/>
            <person name="Heuer A."/>
            <person name="Rast P."/>
            <person name="Oberbeckmann S."/>
            <person name="Bunk B."/>
            <person name="Jeske O."/>
            <person name="Meyerdierks A."/>
            <person name="Storesund J.E."/>
            <person name="Kallscheuer N."/>
            <person name="Luecker S."/>
            <person name="Lage O.M."/>
            <person name="Pohl T."/>
            <person name="Merkel B.J."/>
            <person name="Hornburger P."/>
            <person name="Mueller R.-W."/>
            <person name="Bruemmer F."/>
            <person name="Labrenz M."/>
            <person name="Spormann A.M."/>
            <person name="Op den Camp H."/>
            <person name="Overmann J."/>
            <person name="Amann R."/>
            <person name="Jetten M.S.M."/>
            <person name="Mascher T."/>
            <person name="Medema M.H."/>
            <person name="Devos D.P."/>
            <person name="Kaster A.-K."/>
            <person name="Ovreas L."/>
            <person name="Rohde M."/>
            <person name="Galperin M.Y."/>
            <person name="Jogler C."/>
        </authorList>
    </citation>
    <scope>NUCLEOTIDE SEQUENCE [LARGE SCALE GENOMIC DNA]</scope>
    <source>
        <strain evidence="7 8">Pla85_3_4</strain>
    </source>
</reference>
<keyword evidence="8" id="KW-1185">Reference proteome</keyword>
<keyword evidence="4" id="KW-0106">Calcium</keyword>
<dbReference type="SUPFAM" id="SSF53649">
    <property type="entry name" value="Alkaline phosphatase-like"/>
    <property type="match status" value="1"/>
</dbReference>
<dbReference type="PROSITE" id="PS00149">
    <property type="entry name" value="SULFATASE_2"/>
    <property type="match status" value="1"/>
</dbReference>